<evidence type="ECO:0000313" key="3">
    <source>
        <dbReference type="Proteomes" id="UP000016201"/>
    </source>
</evidence>
<keyword evidence="3" id="KW-1185">Reference proteome</keyword>
<proteinExistence type="predicted"/>
<evidence type="ECO:0000313" key="2">
    <source>
        <dbReference type="EMBL" id="EOR07202.1"/>
    </source>
</evidence>
<organism evidence="2 3">
    <name type="scientific">Acinetobacter tandoii DSM 14970 = CIP 107469</name>
    <dbReference type="NCBI Taxonomy" id="1120927"/>
    <lineage>
        <taxon>Bacteria</taxon>
        <taxon>Pseudomonadati</taxon>
        <taxon>Pseudomonadota</taxon>
        <taxon>Gammaproteobacteria</taxon>
        <taxon>Moraxellales</taxon>
        <taxon>Moraxellaceae</taxon>
        <taxon>Acinetobacter</taxon>
    </lineage>
</organism>
<dbReference type="OrthoDB" id="5625143at2"/>
<gene>
    <name evidence="2" type="ORF">I593_02089</name>
</gene>
<feature type="compositionally biased region" description="Low complexity" evidence="1">
    <location>
        <begin position="222"/>
        <end position="248"/>
    </location>
</feature>
<accession>R9AYE4</accession>
<name>R9AYE4_9GAMM</name>
<dbReference type="RefSeq" id="WP_016167142.1">
    <property type="nucleotide sequence ID" value="NZ_JHZG01000017.1"/>
</dbReference>
<dbReference type="EMBL" id="AQFM01000037">
    <property type="protein sequence ID" value="EOR07202.1"/>
    <property type="molecule type" value="Genomic_DNA"/>
</dbReference>
<dbReference type="InterPro" id="IPR009228">
    <property type="entry name" value="Capsid_scaffold_GpO"/>
</dbReference>
<protein>
    <recommendedName>
        <fullName evidence="4">Capsid scaffolding protein</fullName>
    </recommendedName>
</protein>
<dbReference type="eggNOG" id="ENOG502ZBY8">
    <property type="taxonomic scope" value="Bacteria"/>
</dbReference>
<evidence type="ECO:0000256" key="1">
    <source>
        <dbReference type="SAM" id="MobiDB-lite"/>
    </source>
</evidence>
<sequence length="306" mass="33488">MELPGEGRVIKRFRVAREGQTVDGRELTRQEIQEMAATYNPEHYAGRINIEHWTGFSPEPPFNAYGDILKVEAVEENGLMCLYNTLSALPNFVAMNKKGQKIYPSIEFYRNFAGTGKAYQVGLGMTDTPNSLGTQAIKFSASPHSLSTQPDSEIYITMSEQNPNEGKSLLDQLKEVFTPAPKPKEQFSDELAAQLTQGLVQCFNGLKALTQEVQGLKQSFNTQPVTTPTQQTPPATAPVQQTPSTTAPEQQATQNPTAAPDVDMKAVLQQLSQGITGLQNQFNTISTTPINPPPVHTGNTANTVDY</sequence>
<feature type="compositionally biased region" description="Polar residues" evidence="1">
    <location>
        <begin position="297"/>
        <end position="306"/>
    </location>
</feature>
<dbReference type="AlphaFoldDB" id="R9AYE4"/>
<comment type="caution">
    <text evidence="2">The sequence shown here is derived from an EMBL/GenBank/DDBJ whole genome shotgun (WGS) entry which is preliminary data.</text>
</comment>
<dbReference type="Proteomes" id="UP000016201">
    <property type="component" value="Unassembled WGS sequence"/>
</dbReference>
<dbReference type="PATRIC" id="fig|1120927.3.peg.2026"/>
<feature type="region of interest" description="Disordered" evidence="1">
    <location>
        <begin position="284"/>
        <end position="306"/>
    </location>
</feature>
<dbReference type="Pfam" id="PF05929">
    <property type="entry name" value="Phage_GPO"/>
    <property type="match status" value="1"/>
</dbReference>
<reference evidence="2 3" key="1">
    <citation type="submission" date="2013-03" db="EMBL/GenBank/DDBJ databases">
        <title>The Genome Sequence of Acinetobacter tandoii CIP 107469.</title>
        <authorList>
            <consortium name="The Broad Institute Genome Sequencing Platform"/>
            <consortium name="The Broad Institute Genome Sequencing Center for Infectious Disease"/>
            <person name="Cerqueira G."/>
            <person name="Feldgarden M."/>
            <person name="Courvalin P."/>
            <person name="Perichon B."/>
            <person name="Grillot-Courvalin C."/>
            <person name="Clermont D."/>
            <person name="Rocha E."/>
            <person name="Yoon E.-J."/>
            <person name="Nemec A."/>
            <person name="Walker B."/>
            <person name="Young S.K."/>
            <person name="Zeng Q."/>
            <person name="Gargeya S."/>
            <person name="Fitzgerald M."/>
            <person name="Haas B."/>
            <person name="Abouelleil A."/>
            <person name="Alvarado L."/>
            <person name="Arachchi H.M."/>
            <person name="Berlin A.M."/>
            <person name="Chapman S.B."/>
            <person name="Dewar J."/>
            <person name="Goldberg J."/>
            <person name="Griggs A."/>
            <person name="Gujja S."/>
            <person name="Hansen M."/>
            <person name="Howarth C."/>
            <person name="Imamovic A."/>
            <person name="Larimer J."/>
            <person name="McCowan C."/>
            <person name="Murphy C."/>
            <person name="Neiman D."/>
            <person name="Pearson M."/>
            <person name="Priest M."/>
            <person name="Roberts A."/>
            <person name="Saif S."/>
            <person name="Shea T."/>
            <person name="Sisk P."/>
            <person name="Sykes S."/>
            <person name="Wortman J."/>
            <person name="Nusbaum C."/>
            <person name="Birren B."/>
        </authorList>
    </citation>
    <scope>NUCLEOTIDE SEQUENCE [LARGE SCALE GENOMIC DNA]</scope>
    <source>
        <strain evidence="2 3">CIP 107469</strain>
    </source>
</reference>
<evidence type="ECO:0008006" key="4">
    <source>
        <dbReference type="Google" id="ProtNLM"/>
    </source>
</evidence>
<feature type="region of interest" description="Disordered" evidence="1">
    <location>
        <begin position="222"/>
        <end position="259"/>
    </location>
</feature>